<evidence type="ECO:0000313" key="2">
    <source>
        <dbReference type="EMBL" id="RMM09026.1"/>
    </source>
</evidence>
<dbReference type="EMBL" id="RBOC01000109">
    <property type="protein sequence ID" value="RMM09026.1"/>
    <property type="molecule type" value="Genomic_DNA"/>
</dbReference>
<dbReference type="AlphaFoldDB" id="A0A3M3B9W0"/>
<feature type="region of interest" description="Disordered" evidence="1">
    <location>
        <begin position="215"/>
        <end position="246"/>
    </location>
</feature>
<gene>
    <name evidence="2" type="ORF">ALQ84_05733</name>
</gene>
<feature type="region of interest" description="Disordered" evidence="1">
    <location>
        <begin position="102"/>
        <end position="134"/>
    </location>
</feature>
<evidence type="ECO:0000313" key="3">
    <source>
        <dbReference type="Proteomes" id="UP000278587"/>
    </source>
</evidence>
<feature type="compositionally biased region" description="Basic and acidic residues" evidence="1">
    <location>
        <begin position="111"/>
        <end position="128"/>
    </location>
</feature>
<proteinExistence type="predicted"/>
<feature type="compositionally biased region" description="Basic and acidic residues" evidence="1">
    <location>
        <begin position="299"/>
        <end position="316"/>
    </location>
</feature>
<protein>
    <submittedName>
        <fullName evidence="2">Uncharacterized protein</fullName>
    </submittedName>
</protein>
<dbReference type="Proteomes" id="UP000278587">
    <property type="component" value="Unassembled WGS sequence"/>
</dbReference>
<evidence type="ECO:0000256" key="1">
    <source>
        <dbReference type="SAM" id="MobiDB-lite"/>
    </source>
</evidence>
<comment type="caution">
    <text evidence="2">The sequence shown here is derived from an EMBL/GenBank/DDBJ whole genome shotgun (WGS) entry which is preliminary data.</text>
</comment>
<organism evidence="2 3">
    <name type="scientific">Pseudomonas caricapapayae</name>
    <dbReference type="NCBI Taxonomy" id="46678"/>
    <lineage>
        <taxon>Bacteria</taxon>
        <taxon>Pseudomonadati</taxon>
        <taxon>Pseudomonadota</taxon>
        <taxon>Gammaproteobacteria</taxon>
        <taxon>Pseudomonadales</taxon>
        <taxon>Pseudomonadaceae</taxon>
        <taxon>Pseudomonas</taxon>
    </lineage>
</organism>
<feature type="region of interest" description="Disordered" evidence="1">
    <location>
        <begin position="289"/>
        <end position="318"/>
    </location>
</feature>
<accession>A0A3M3B9W0</accession>
<name>A0A3M3B9W0_9PSED</name>
<sequence>MGATLSEKNALMIVMTVGMERDNCPSRIEMQFRSICVLETTQSVENCIPTQERGNDHRNYRTTLCVACRSGRSASSWRRRASRTAFPCWSAGTITTTIVRRSVPDAPRPLGDAERRELHSHAGARERSPQPSCDALRRMPFRTLRVLLATQSVKNCIPMLERGNDHHNHRATLCVACRSRRSASYWRRRASRTAFPRWSAGTIIATIVRCSASHAVPDAPRPIGDAERQEPHSHAGARERSPQPSCDALRRMPFRTLRVLLATQSVKNRIPRWSAGTIIATIVRRSASHAVPDAPRPFGDAERRELHSHAGARERSSQLSCDALRPVLMQGFRHALSVPWRASSHT</sequence>
<feature type="compositionally biased region" description="Basic and acidic residues" evidence="1">
    <location>
        <begin position="224"/>
        <end position="241"/>
    </location>
</feature>
<reference evidence="2 3" key="1">
    <citation type="submission" date="2018-08" db="EMBL/GenBank/DDBJ databases">
        <title>Recombination of ecologically and evolutionarily significant loci maintains genetic cohesion in the Pseudomonas syringae species complex.</title>
        <authorList>
            <person name="Dillon M."/>
            <person name="Thakur S."/>
            <person name="Almeida R.N.D."/>
            <person name="Weir B.S."/>
            <person name="Guttman D.S."/>
        </authorList>
    </citation>
    <scope>NUCLEOTIDE SEQUENCE [LARGE SCALE GENOMIC DNA]</scope>
    <source>
        <strain evidence="2 3">ICMP 4086</strain>
    </source>
</reference>